<comment type="caution">
    <text evidence="2">The sequence shown here is derived from an EMBL/GenBank/DDBJ whole genome shotgun (WGS) entry which is preliminary data.</text>
</comment>
<protein>
    <submittedName>
        <fullName evidence="2">Uncharacterized protein</fullName>
    </submittedName>
</protein>
<accession>A0AA39Q5B0</accession>
<evidence type="ECO:0000313" key="3">
    <source>
        <dbReference type="Proteomes" id="UP001175228"/>
    </source>
</evidence>
<reference evidence="2" key="1">
    <citation type="submission" date="2023-06" db="EMBL/GenBank/DDBJ databases">
        <authorList>
            <consortium name="Lawrence Berkeley National Laboratory"/>
            <person name="Ahrendt S."/>
            <person name="Sahu N."/>
            <person name="Indic B."/>
            <person name="Wong-Bajracharya J."/>
            <person name="Merenyi Z."/>
            <person name="Ke H.-M."/>
            <person name="Monk M."/>
            <person name="Kocsube S."/>
            <person name="Drula E."/>
            <person name="Lipzen A."/>
            <person name="Balint B."/>
            <person name="Henrissat B."/>
            <person name="Andreopoulos B."/>
            <person name="Martin F.M."/>
            <person name="Harder C.B."/>
            <person name="Rigling D."/>
            <person name="Ford K.L."/>
            <person name="Foster G.D."/>
            <person name="Pangilinan J."/>
            <person name="Papanicolaou A."/>
            <person name="Barry K."/>
            <person name="LaButti K."/>
            <person name="Viragh M."/>
            <person name="Koriabine M."/>
            <person name="Yan M."/>
            <person name="Riley R."/>
            <person name="Champramary S."/>
            <person name="Plett K.L."/>
            <person name="Tsai I.J."/>
            <person name="Slot J."/>
            <person name="Sipos G."/>
            <person name="Plett J."/>
            <person name="Nagy L.G."/>
            <person name="Grigoriev I.V."/>
        </authorList>
    </citation>
    <scope>NUCLEOTIDE SEQUENCE</scope>
    <source>
        <strain evidence="2">HWK02</strain>
    </source>
</reference>
<gene>
    <name evidence="2" type="ORF">EDD18DRAFT_1353169</name>
</gene>
<name>A0AA39Q5B0_9AGAR</name>
<feature type="region of interest" description="Disordered" evidence="1">
    <location>
        <begin position="1"/>
        <end position="30"/>
    </location>
</feature>
<sequence length="99" mass="10431">MSGPETTTQYSTAETSSVAGGQLVGRSNKGAVASKEPFKLRLDLNLEVENAIQAKANGHITLCLLDTSRMQGIDVLGKTFAEFQAVVRAKTGSGQDFLG</sequence>
<evidence type="ECO:0000313" key="2">
    <source>
        <dbReference type="EMBL" id="KAK0496420.1"/>
    </source>
</evidence>
<dbReference type="AlphaFoldDB" id="A0AA39Q5B0"/>
<keyword evidence="3" id="KW-1185">Reference proteome</keyword>
<evidence type="ECO:0000256" key="1">
    <source>
        <dbReference type="SAM" id="MobiDB-lite"/>
    </source>
</evidence>
<proteinExistence type="predicted"/>
<organism evidence="2 3">
    <name type="scientific">Armillaria luteobubalina</name>
    <dbReference type="NCBI Taxonomy" id="153913"/>
    <lineage>
        <taxon>Eukaryota</taxon>
        <taxon>Fungi</taxon>
        <taxon>Dikarya</taxon>
        <taxon>Basidiomycota</taxon>
        <taxon>Agaricomycotina</taxon>
        <taxon>Agaricomycetes</taxon>
        <taxon>Agaricomycetidae</taxon>
        <taxon>Agaricales</taxon>
        <taxon>Marasmiineae</taxon>
        <taxon>Physalacriaceae</taxon>
        <taxon>Armillaria</taxon>
    </lineage>
</organism>
<dbReference type="EMBL" id="JAUEPU010000015">
    <property type="protein sequence ID" value="KAK0496420.1"/>
    <property type="molecule type" value="Genomic_DNA"/>
</dbReference>
<feature type="compositionally biased region" description="Polar residues" evidence="1">
    <location>
        <begin position="1"/>
        <end position="19"/>
    </location>
</feature>
<dbReference type="Proteomes" id="UP001175228">
    <property type="component" value="Unassembled WGS sequence"/>
</dbReference>